<dbReference type="AlphaFoldDB" id="A0A834RET7"/>
<accession>A0A834RET7</accession>
<comment type="subcellular location">
    <subcellularLocation>
        <location evidence="1">Late endosome membrane</location>
        <topology evidence="1">Peripheral membrane protein</topology>
        <orientation evidence="1">Cytoplasmic side</orientation>
    </subcellularLocation>
</comment>
<evidence type="ECO:0000256" key="4">
    <source>
        <dbReference type="ARBA" id="ARBA00022833"/>
    </source>
</evidence>
<proteinExistence type="predicted"/>
<dbReference type="GO" id="GO:0007040">
    <property type="term" value="P:lysosome organization"/>
    <property type="evidence" value="ECO:0007669"/>
    <property type="project" value="TreeGrafter"/>
</dbReference>
<sequence>MASILEQYESMSLEPKRSDGFDQNNPILSGFNHSIKNEAIISLRSDEDEPIFSKTNLDIKITRSITHMTVANNQILMASENCSIFKIDLNRKPIAQTEINLQSYLSTKKYYTSSVKNLFIDPFGSHCLISIESKINPSTDSDDKNEKVVIENFHYNQRLSKLTKLNGFSVTAIGWLFDPKDFASSNNFLIGTDDGCAYETSWPQDDRLLSSRELPFLKMACDLSSFLVDSNKFLTTVDDSHHIAKEAAICSIKCFRLKEIDSYCILIATTKFFFQYLGTANYAKDGPFLYNIIQNPTQRSHKEMSGYIFPTKLDLYYAKDRNYPKRFGWLTRAGVYHCPVPSDLNPNEDQPFLEDSSFIRYVSSESSINTSSASEQTPLSFVISSFHLLLLYSTKLTIVCVLNQEIIHEEQFTSGRALDIVKDPLLNTIWILTKRDIFHCKLCREDRNIWEIYLKKKDFESARIYAQNDLVKLDRTICEEAVHCFSRKDFKRSAKLFTQTNSISFEEIALKFIELPDQNHESLKEYLLDKLETLSISKEKSQILILLVWIIELMLNKLQKLQKMMSDSILNQIEIFDHKIELNKTESALKDLVSRPQYKQFSKIANKLSTTSSSIIKIGSFMIFSPKKSMTINV</sequence>
<dbReference type="GO" id="GO:0030674">
    <property type="term" value="F:protein-macromolecule adaptor activity"/>
    <property type="evidence" value="ECO:0007669"/>
    <property type="project" value="TreeGrafter"/>
</dbReference>
<dbReference type="GO" id="GO:0008333">
    <property type="term" value="P:endosome to lysosome transport"/>
    <property type="evidence" value="ECO:0007669"/>
    <property type="project" value="TreeGrafter"/>
</dbReference>
<organism evidence="6">
    <name type="scientific">Sarcoptes scabiei</name>
    <name type="common">Itch mite</name>
    <name type="synonym">Acarus scabiei</name>
    <dbReference type="NCBI Taxonomy" id="52283"/>
    <lineage>
        <taxon>Eukaryota</taxon>
        <taxon>Metazoa</taxon>
        <taxon>Ecdysozoa</taxon>
        <taxon>Arthropoda</taxon>
        <taxon>Chelicerata</taxon>
        <taxon>Arachnida</taxon>
        <taxon>Acari</taxon>
        <taxon>Acariformes</taxon>
        <taxon>Sarcoptiformes</taxon>
        <taxon>Astigmata</taxon>
        <taxon>Psoroptidia</taxon>
        <taxon>Sarcoptoidea</taxon>
        <taxon>Sarcoptidae</taxon>
        <taxon>Sarcoptinae</taxon>
        <taxon>Sarcoptes</taxon>
    </lineage>
</organism>
<dbReference type="PANTHER" id="PTHR23323">
    <property type="entry name" value="VACUOLAR PROTEIN SORTING-ASSOCIATED PROTEIN"/>
    <property type="match status" value="1"/>
</dbReference>
<reference evidence="7" key="3">
    <citation type="submission" date="2022-06" db="UniProtKB">
        <authorList>
            <consortium name="EnsemblMetazoa"/>
        </authorList>
    </citation>
    <scope>IDENTIFICATION</scope>
</reference>
<dbReference type="SUPFAM" id="SSF50978">
    <property type="entry name" value="WD40 repeat-like"/>
    <property type="match status" value="1"/>
</dbReference>
<dbReference type="GO" id="GO:0008270">
    <property type="term" value="F:zinc ion binding"/>
    <property type="evidence" value="ECO:0007669"/>
    <property type="project" value="UniProtKB-KW"/>
</dbReference>
<dbReference type="EMBL" id="WVUK01000043">
    <property type="protein sequence ID" value="KAF7495969.1"/>
    <property type="molecule type" value="Genomic_DNA"/>
</dbReference>
<dbReference type="GO" id="GO:0031902">
    <property type="term" value="C:late endosome membrane"/>
    <property type="evidence" value="ECO:0007669"/>
    <property type="project" value="UniProtKB-SubCell"/>
</dbReference>
<dbReference type="PANTHER" id="PTHR23323:SF26">
    <property type="entry name" value="VACUOLAR PROTEIN SORTING-ASSOCIATED PROTEIN 18 HOMOLOG"/>
    <property type="match status" value="1"/>
</dbReference>
<evidence type="ECO:0000313" key="7">
    <source>
        <dbReference type="EnsemblMetazoa" id="KAF7495969.1"/>
    </source>
</evidence>
<reference evidence="8" key="1">
    <citation type="journal article" date="2020" name="PLoS Negl. Trop. Dis.">
        <title>High-quality nuclear genome for Sarcoptes scabiei-A critical resource for a neglected parasite.</title>
        <authorList>
            <person name="Korhonen P.K."/>
            <person name="Gasser R.B."/>
            <person name="Ma G."/>
            <person name="Wang T."/>
            <person name="Stroehlein A.J."/>
            <person name="Young N.D."/>
            <person name="Ang C.S."/>
            <person name="Fernando D.D."/>
            <person name="Lu H.C."/>
            <person name="Taylor S."/>
            <person name="Reynolds S.L."/>
            <person name="Mofiz E."/>
            <person name="Najaraj S.H."/>
            <person name="Gowda H."/>
            <person name="Madugundu A."/>
            <person name="Renuse S."/>
            <person name="Holt D."/>
            <person name="Pandey A."/>
            <person name="Papenfuss A.T."/>
            <person name="Fischer K."/>
        </authorList>
    </citation>
    <scope>NUCLEOTIDE SEQUENCE [LARGE SCALE GENOMIC DNA]</scope>
</reference>
<dbReference type="GO" id="GO:0007032">
    <property type="term" value="P:endosome organization"/>
    <property type="evidence" value="ECO:0007669"/>
    <property type="project" value="TreeGrafter"/>
</dbReference>
<reference evidence="6" key="2">
    <citation type="submission" date="2020-01" db="EMBL/GenBank/DDBJ databases">
        <authorList>
            <person name="Korhonen P.K.K."/>
            <person name="Guangxu M.G."/>
            <person name="Wang T.W."/>
            <person name="Stroehlein A.J.S."/>
            <person name="Young N.D."/>
            <person name="Ang C.-S.A."/>
            <person name="Fernando D.W.F."/>
            <person name="Lu H.L."/>
            <person name="Taylor S.T."/>
            <person name="Ehtesham M.E.M."/>
            <person name="Najaraj S.H.N."/>
            <person name="Harsha G.H.G."/>
            <person name="Madugundu A.M."/>
            <person name="Renuse S.R."/>
            <person name="Holt D.H."/>
            <person name="Pandey A.P."/>
            <person name="Papenfuss A.P."/>
            <person name="Gasser R.B.G."/>
            <person name="Fischer K.F."/>
        </authorList>
    </citation>
    <scope>NUCLEOTIDE SEQUENCE</scope>
    <source>
        <strain evidence="6">SSS_KF_BRIS2020</strain>
    </source>
</reference>
<dbReference type="Proteomes" id="UP000070412">
    <property type="component" value="Unassembled WGS sequence"/>
</dbReference>
<feature type="domain" description="Pep3/Vps18 beta-propeller" evidence="5">
    <location>
        <begin position="50"/>
        <end position="440"/>
    </location>
</feature>
<keyword evidence="3" id="KW-0863">Zinc-finger</keyword>
<keyword evidence="4" id="KW-0862">Zinc</keyword>
<evidence type="ECO:0000256" key="1">
    <source>
        <dbReference type="ARBA" id="ARBA00004492"/>
    </source>
</evidence>
<name>A0A834RET7_SARSC</name>
<keyword evidence="8" id="KW-1185">Reference proteome</keyword>
<dbReference type="OrthoDB" id="1845386at2759"/>
<dbReference type="Pfam" id="PF05131">
    <property type="entry name" value="Pep3_Vps18"/>
    <property type="match status" value="1"/>
</dbReference>
<evidence type="ECO:0000259" key="5">
    <source>
        <dbReference type="Pfam" id="PF05131"/>
    </source>
</evidence>
<evidence type="ECO:0000313" key="6">
    <source>
        <dbReference type="EMBL" id="KAF7495969.1"/>
    </source>
</evidence>
<dbReference type="GO" id="GO:0048284">
    <property type="term" value="P:organelle fusion"/>
    <property type="evidence" value="ECO:0007669"/>
    <property type="project" value="TreeGrafter"/>
</dbReference>
<dbReference type="GO" id="GO:0030897">
    <property type="term" value="C:HOPS complex"/>
    <property type="evidence" value="ECO:0007669"/>
    <property type="project" value="TreeGrafter"/>
</dbReference>
<evidence type="ECO:0000256" key="2">
    <source>
        <dbReference type="ARBA" id="ARBA00022723"/>
    </source>
</evidence>
<dbReference type="EnsemblMetazoa" id="SSS_5449s_mrna">
    <property type="protein sequence ID" value="KAF7495969.1"/>
    <property type="gene ID" value="SSS_5449"/>
</dbReference>
<gene>
    <name evidence="6" type="ORF">SSS_5449</name>
</gene>
<evidence type="ECO:0000256" key="3">
    <source>
        <dbReference type="ARBA" id="ARBA00022771"/>
    </source>
</evidence>
<dbReference type="InterPro" id="IPR036322">
    <property type="entry name" value="WD40_repeat_dom_sf"/>
</dbReference>
<dbReference type="GO" id="GO:0006904">
    <property type="term" value="P:vesicle docking involved in exocytosis"/>
    <property type="evidence" value="ECO:0007669"/>
    <property type="project" value="TreeGrafter"/>
</dbReference>
<dbReference type="InterPro" id="IPR007810">
    <property type="entry name" value="Pep3/Vps18_beta-prop"/>
</dbReference>
<protein>
    <submittedName>
        <fullName evidence="6">Vacuolar protein sorting-associated protein 18 -like protein</fullName>
    </submittedName>
</protein>
<evidence type="ECO:0000313" key="8">
    <source>
        <dbReference type="Proteomes" id="UP000070412"/>
    </source>
</evidence>
<keyword evidence="2" id="KW-0479">Metal-binding</keyword>